<dbReference type="PROSITE" id="PS51935">
    <property type="entry name" value="NLPC_P60"/>
    <property type="match status" value="1"/>
</dbReference>
<feature type="compositionally biased region" description="Acidic residues" evidence="5">
    <location>
        <begin position="261"/>
        <end position="281"/>
    </location>
</feature>
<dbReference type="OrthoDB" id="202825at2759"/>
<dbReference type="PROSITE" id="PS51221">
    <property type="entry name" value="TTL"/>
    <property type="match status" value="1"/>
</dbReference>
<dbReference type="InterPro" id="IPR038765">
    <property type="entry name" value="Papain-like_cys_pep_sf"/>
</dbReference>
<feature type="compositionally biased region" description="Low complexity" evidence="5">
    <location>
        <begin position="858"/>
        <end position="887"/>
    </location>
</feature>
<protein>
    <recommendedName>
        <fullName evidence="6">NlpC/P60 domain-containing protein</fullName>
    </recommendedName>
</protein>
<dbReference type="Gene3D" id="3.90.1720.10">
    <property type="entry name" value="endopeptidase domain like (from Nostoc punctiforme)"/>
    <property type="match status" value="1"/>
</dbReference>
<evidence type="ECO:0000313" key="7">
    <source>
        <dbReference type="EnsemblMetazoa" id="XP_038062248.1"/>
    </source>
</evidence>
<proteinExistence type="inferred from homology"/>
<dbReference type="InterPro" id="IPR000064">
    <property type="entry name" value="NLP_P60_dom"/>
</dbReference>
<evidence type="ECO:0000256" key="1">
    <source>
        <dbReference type="ARBA" id="ARBA00007074"/>
    </source>
</evidence>
<keyword evidence="4" id="KW-0788">Thiol protease</keyword>
<evidence type="ECO:0000256" key="3">
    <source>
        <dbReference type="ARBA" id="ARBA00022801"/>
    </source>
</evidence>
<reference evidence="7" key="1">
    <citation type="submission" date="2022-11" db="UniProtKB">
        <authorList>
            <consortium name="EnsemblMetazoa"/>
        </authorList>
    </citation>
    <scope>IDENTIFICATION</scope>
</reference>
<dbReference type="OMA" id="CCGFIRR"/>
<evidence type="ECO:0000256" key="2">
    <source>
        <dbReference type="ARBA" id="ARBA00022670"/>
    </source>
</evidence>
<dbReference type="GO" id="GO:0006508">
    <property type="term" value="P:proteolysis"/>
    <property type="evidence" value="ECO:0007669"/>
    <property type="project" value="UniProtKB-KW"/>
</dbReference>
<dbReference type="SUPFAM" id="SSF54001">
    <property type="entry name" value="Cysteine proteinases"/>
    <property type="match status" value="1"/>
</dbReference>
<dbReference type="InterPro" id="IPR004344">
    <property type="entry name" value="TTL/TTLL_fam"/>
</dbReference>
<dbReference type="PANTHER" id="PTHR47664">
    <property type="entry name" value="NLPC_P60 DOMAIN-CONTAINING PROTEIN"/>
    <property type="match status" value="1"/>
</dbReference>
<dbReference type="Proteomes" id="UP000887568">
    <property type="component" value="Unplaced"/>
</dbReference>
<dbReference type="AlphaFoldDB" id="A0A914AEV0"/>
<dbReference type="GeneID" id="119732684"/>
<dbReference type="GO" id="GO:0008234">
    <property type="term" value="F:cysteine-type peptidase activity"/>
    <property type="evidence" value="ECO:0007669"/>
    <property type="project" value="UniProtKB-KW"/>
</dbReference>
<feature type="region of interest" description="Disordered" evidence="5">
    <location>
        <begin position="260"/>
        <end position="348"/>
    </location>
</feature>
<comment type="similarity">
    <text evidence="1">Belongs to the peptidase C40 family.</text>
</comment>
<accession>A0A914AEV0</accession>
<keyword evidence="2" id="KW-0645">Protease</keyword>
<evidence type="ECO:0000256" key="4">
    <source>
        <dbReference type="ARBA" id="ARBA00022807"/>
    </source>
</evidence>
<evidence type="ECO:0000259" key="6">
    <source>
        <dbReference type="PROSITE" id="PS51935"/>
    </source>
</evidence>
<keyword evidence="3" id="KW-0378">Hydrolase</keyword>
<dbReference type="PANTHER" id="PTHR47664:SF1">
    <property type="entry name" value="CHROMOSOME UNDETERMINED SCAFFOLD_14, WHOLE GENOME SHOTGUN SEQUENCE"/>
    <property type="match status" value="1"/>
</dbReference>
<dbReference type="RefSeq" id="XP_038062248.1">
    <property type="nucleotide sequence ID" value="XM_038206320.1"/>
</dbReference>
<organism evidence="7 8">
    <name type="scientific">Patiria miniata</name>
    <name type="common">Bat star</name>
    <name type="synonym">Asterina miniata</name>
    <dbReference type="NCBI Taxonomy" id="46514"/>
    <lineage>
        <taxon>Eukaryota</taxon>
        <taxon>Metazoa</taxon>
        <taxon>Echinodermata</taxon>
        <taxon>Eleutherozoa</taxon>
        <taxon>Asterozoa</taxon>
        <taxon>Asteroidea</taxon>
        <taxon>Valvatacea</taxon>
        <taxon>Valvatida</taxon>
        <taxon>Asterinidae</taxon>
        <taxon>Patiria</taxon>
    </lineage>
</organism>
<evidence type="ECO:0000313" key="8">
    <source>
        <dbReference type="Proteomes" id="UP000887568"/>
    </source>
</evidence>
<feature type="region of interest" description="Disordered" evidence="5">
    <location>
        <begin position="854"/>
        <end position="919"/>
    </location>
</feature>
<name>A0A914AEV0_PATMI</name>
<feature type="compositionally biased region" description="Polar residues" evidence="5">
    <location>
        <begin position="315"/>
        <end position="342"/>
    </location>
</feature>
<dbReference type="Pfam" id="PF03133">
    <property type="entry name" value="TTL"/>
    <property type="match status" value="1"/>
</dbReference>
<feature type="domain" description="NlpC/P60" evidence="6">
    <location>
        <begin position="77"/>
        <end position="223"/>
    </location>
</feature>
<keyword evidence="8" id="KW-1185">Reference proteome</keyword>
<dbReference type="EnsemblMetazoa" id="XM_038206320.1">
    <property type="protein sequence ID" value="XP_038062248.1"/>
    <property type="gene ID" value="LOC119732684"/>
</dbReference>
<dbReference type="Gene3D" id="3.30.470.20">
    <property type="entry name" value="ATP-grasp fold, B domain"/>
    <property type="match status" value="1"/>
</dbReference>
<feature type="compositionally biased region" description="Basic and acidic residues" evidence="5">
    <location>
        <begin position="282"/>
        <end position="312"/>
    </location>
</feature>
<sequence length="919" mass="104903">MNFVIDLKSNPKERRAGGEIELEVCAEQTDKEEDKMGKGSLQEAFMKFKKKRQADMRLIKEMKEKSLSQMKDPNHMWELRMRFLERAKHYYGVPYAKRYHGPDSPDYNAPLFLDCCGLVRRVLLDLKEDFGFKVGLWNQAYQYDTLPITIEREEDMKPGDLVFITAIYHNTKSKKQKHNIVHVEIWAGEGCKSIGARWQRGHVQLFDSYKFEAKSYHSMVYHFKSIDTWLQGLCISHCPEHPWVVTSYQPGKKSVFALQGDSEEGQAAEDSGDESCDDDDQSEKSKIVEQGDENRQHKGDDPRETGFEDAKMDVNANTKETQTLPNITEQMTHQQNSGAGNDTESDELNEEIIEPRDIDHEMEYAEDLSQIVAPCSLCDSSACLDSCQDGACCRDDTEEPQDGDDGKKTSSSNRSTEKDVTRKNPKSSTDQSSSQKSSGGKGRDGDGLPDQGPKSVTSPRSGVAREIGPAFYIGGANGVALVEGPLLAKGWRRIHDRTSENYKLKWVELKSHINYHSFKAGEQLVNRIPNTGYLATKVGLLETLREYERINQRMQRGRSSRLLKMEDFYPESYNLDNKADREAFYQVHQDGDIWISKPNSMNQGKGIYLVKDITDIQRKYQLMEESGANMIPRKGNQSRMIQRYVPNPLLLDGKKFDVRAYMLIACTTPYIVFYHSGYLRLSCDSYDPTSDDLTLHLTNQFVQKKNPGYQDVKEDTVWSMERFNDHINVMAKDKGLPKDWVLNQFTKRMTQIMTHCFNSVKNKLQCKLGYFDLLGFDFLLDENMKVYLLEVNVNPALHTNCETLRNQIPPIVHETLDIVLEIFDKCRHSRPIMPLASQRRMTLLYSDCVSSSINRHMSQSTSPPRQPHSPTHPTSPTRTTRSRSTSPVKRQKGTMTALRKNVTKMTVKDNDVTPSGGTG</sequence>
<feature type="region of interest" description="Disordered" evidence="5">
    <location>
        <begin position="395"/>
        <end position="462"/>
    </location>
</feature>
<dbReference type="SUPFAM" id="SSF56059">
    <property type="entry name" value="Glutathione synthetase ATP-binding domain-like"/>
    <property type="match status" value="1"/>
</dbReference>
<evidence type="ECO:0000256" key="5">
    <source>
        <dbReference type="SAM" id="MobiDB-lite"/>
    </source>
</evidence>
<feature type="compositionally biased region" description="Low complexity" evidence="5">
    <location>
        <begin position="426"/>
        <end position="438"/>
    </location>
</feature>